<evidence type="ECO:0000256" key="14">
    <source>
        <dbReference type="ARBA" id="ARBA00048679"/>
    </source>
</evidence>
<comment type="subcellular location">
    <subcellularLocation>
        <location evidence="1">Membrane</location>
    </subcellularLocation>
</comment>
<keyword evidence="8" id="KW-0547">Nucleotide-binding</keyword>
<dbReference type="PANTHER" id="PTHR27008:SF357">
    <property type="entry name" value="PROTEIN KINASE DOMAIN-CONTAINING PROTEIN"/>
    <property type="match status" value="1"/>
</dbReference>
<dbReference type="Gene3D" id="1.10.510.10">
    <property type="entry name" value="Transferase(Phosphotransferase) domain 1"/>
    <property type="match status" value="1"/>
</dbReference>
<dbReference type="PROSITE" id="PS50011">
    <property type="entry name" value="PROTEIN_KINASE_DOM"/>
    <property type="match status" value="1"/>
</dbReference>
<evidence type="ECO:0000256" key="12">
    <source>
        <dbReference type="ARBA" id="ARBA00023136"/>
    </source>
</evidence>
<dbReference type="SUPFAM" id="SSF56112">
    <property type="entry name" value="Protein kinase-like (PK-like)"/>
    <property type="match status" value="1"/>
</dbReference>
<evidence type="ECO:0000256" key="3">
    <source>
        <dbReference type="ARBA" id="ARBA00022527"/>
    </source>
</evidence>
<evidence type="ECO:0000313" key="17">
    <source>
        <dbReference type="Proteomes" id="UP000290289"/>
    </source>
</evidence>
<comment type="caution">
    <text evidence="16">The sequence shown here is derived from an EMBL/GenBank/DDBJ whole genome shotgun (WGS) entry which is preliminary data.</text>
</comment>
<accession>A0A498J7I4</accession>
<evidence type="ECO:0000256" key="9">
    <source>
        <dbReference type="ARBA" id="ARBA00022777"/>
    </source>
</evidence>
<keyword evidence="3" id="KW-0723">Serine/threonine-protein kinase</keyword>
<sequence length="429" mass="47738">MNLGKNSLTDIIPMELGFLRELKKLILPAANSPLQTNSGVRFQPTLVSRLQPSLLSNCFNLFTGKIPAPLLHNSTRILELRLSNNFHDGSVPQGLGNLPFLEISGDNALNFITSLTNSRLSWFAIDKIRLEVRNSRVHWQPLQGSVEINHIDLSGNYFVGRIPLAFSNFQKLLSMDLFDNSLNGSISREIFLNLLSLSTNLNLSTNLLGGPLPEEIVLQHGFSREYLSNGSLEDWIKGKKKNADGDGLNILERFNVAIDVPCGLDYLHHDSKVPVVHCDSKPSNILLDGDVTAKIGDFGLAKVLMERTENTQHSQLHQCPEGFHTIHTPSSSLEKVQRRKFHRRRKPHQMGAISLPSQHDQSARLCAACLLKAHISSRRTYLVLIFEVGLSCTCASPDGRSSLRKAPYKLETARQTLLNVESVNCQALT</sequence>
<keyword evidence="9" id="KW-0418">Kinase</keyword>
<keyword evidence="5" id="KW-0808">Transferase</keyword>
<feature type="domain" description="Protein kinase" evidence="15">
    <location>
        <begin position="148"/>
        <end position="429"/>
    </location>
</feature>
<proteinExistence type="predicted"/>
<comment type="catalytic activity">
    <reaction evidence="13">
        <text>L-threonyl-[protein] + ATP = O-phospho-L-threonyl-[protein] + ADP + H(+)</text>
        <dbReference type="Rhea" id="RHEA:46608"/>
        <dbReference type="Rhea" id="RHEA-COMP:11060"/>
        <dbReference type="Rhea" id="RHEA-COMP:11605"/>
        <dbReference type="ChEBI" id="CHEBI:15378"/>
        <dbReference type="ChEBI" id="CHEBI:30013"/>
        <dbReference type="ChEBI" id="CHEBI:30616"/>
        <dbReference type="ChEBI" id="CHEBI:61977"/>
        <dbReference type="ChEBI" id="CHEBI:456216"/>
        <dbReference type="EC" id="2.7.11.1"/>
    </reaction>
</comment>
<evidence type="ECO:0000256" key="8">
    <source>
        <dbReference type="ARBA" id="ARBA00022741"/>
    </source>
</evidence>
<reference evidence="16 17" key="1">
    <citation type="submission" date="2018-10" db="EMBL/GenBank/DDBJ databases">
        <title>A high-quality apple genome assembly.</title>
        <authorList>
            <person name="Hu J."/>
        </authorList>
    </citation>
    <scope>NUCLEOTIDE SEQUENCE [LARGE SCALE GENOMIC DNA]</scope>
    <source>
        <strain evidence="17">cv. HFTH1</strain>
        <tissue evidence="16">Young leaf</tissue>
    </source>
</reference>
<dbReference type="InterPro" id="IPR001611">
    <property type="entry name" value="Leu-rich_rpt"/>
</dbReference>
<dbReference type="Pfam" id="PF00069">
    <property type="entry name" value="Pkinase"/>
    <property type="match status" value="1"/>
</dbReference>
<evidence type="ECO:0000256" key="1">
    <source>
        <dbReference type="ARBA" id="ARBA00004370"/>
    </source>
</evidence>
<evidence type="ECO:0000256" key="6">
    <source>
        <dbReference type="ARBA" id="ARBA00022692"/>
    </source>
</evidence>
<keyword evidence="10" id="KW-0067">ATP-binding</keyword>
<name>A0A498J7I4_MALDO</name>
<dbReference type="Pfam" id="PF00560">
    <property type="entry name" value="LRR_1"/>
    <property type="match status" value="1"/>
</dbReference>
<evidence type="ECO:0000256" key="2">
    <source>
        <dbReference type="ARBA" id="ARBA00012513"/>
    </source>
</evidence>
<protein>
    <recommendedName>
        <fullName evidence="2">non-specific serine/threonine protein kinase</fullName>
        <ecNumber evidence="2">2.7.11.1</ecNumber>
    </recommendedName>
</protein>
<dbReference type="AlphaFoldDB" id="A0A498J7I4"/>
<gene>
    <name evidence="16" type="ORF">DVH24_020651</name>
</gene>
<evidence type="ECO:0000256" key="10">
    <source>
        <dbReference type="ARBA" id="ARBA00022840"/>
    </source>
</evidence>
<dbReference type="GO" id="GO:0016020">
    <property type="term" value="C:membrane"/>
    <property type="evidence" value="ECO:0007669"/>
    <property type="project" value="UniProtKB-SubCell"/>
</dbReference>
<dbReference type="GO" id="GO:0004674">
    <property type="term" value="F:protein serine/threonine kinase activity"/>
    <property type="evidence" value="ECO:0007669"/>
    <property type="project" value="UniProtKB-KW"/>
</dbReference>
<dbReference type="InterPro" id="IPR051809">
    <property type="entry name" value="Plant_receptor-like_S/T_kinase"/>
</dbReference>
<dbReference type="Gene3D" id="3.80.10.10">
    <property type="entry name" value="Ribonuclease Inhibitor"/>
    <property type="match status" value="2"/>
</dbReference>
<dbReference type="GO" id="GO:0005524">
    <property type="term" value="F:ATP binding"/>
    <property type="evidence" value="ECO:0007669"/>
    <property type="project" value="UniProtKB-KW"/>
</dbReference>
<evidence type="ECO:0000256" key="5">
    <source>
        <dbReference type="ARBA" id="ARBA00022679"/>
    </source>
</evidence>
<dbReference type="FunFam" id="1.10.510.10:FF:001023">
    <property type="entry name" value="Os07g0541700 protein"/>
    <property type="match status" value="1"/>
</dbReference>
<keyword evidence="6" id="KW-0812">Transmembrane</keyword>
<evidence type="ECO:0000313" key="16">
    <source>
        <dbReference type="EMBL" id="RXH91628.1"/>
    </source>
</evidence>
<keyword evidence="11" id="KW-1133">Transmembrane helix</keyword>
<dbReference type="InterPro" id="IPR000719">
    <property type="entry name" value="Prot_kinase_dom"/>
</dbReference>
<dbReference type="InterPro" id="IPR011009">
    <property type="entry name" value="Kinase-like_dom_sf"/>
</dbReference>
<evidence type="ECO:0000256" key="4">
    <source>
        <dbReference type="ARBA" id="ARBA00022614"/>
    </source>
</evidence>
<evidence type="ECO:0000256" key="11">
    <source>
        <dbReference type="ARBA" id="ARBA00022989"/>
    </source>
</evidence>
<dbReference type="Proteomes" id="UP000290289">
    <property type="component" value="Chromosome 8"/>
</dbReference>
<organism evidence="16 17">
    <name type="scientific">Malus domestica</name>
    <name type="common">Apple</name>
    <name type="synonym">Pyrus malus</name>
    <dbReference type="NCBI Taxonomy" id="3750"/>
    <lineage>
        <taxon>Eukaryota</taxon>
        <taxon>Viridiplantae</taxon>
        <taxon>Streptophyta</taxon>
        <taxon>Embryophyta</taxon>
        <taxon>Tracheophyta</taxon>
        <taxon>Spermatophyta</taxon>
        <taxon>Magnoliopsida</taxon>
        <taxon>eudicotyledons</taxon>
        <taxon>Gunneridae</taxon>
        <taxon>Pentapetalae</taxon>
        <taxon>rosids</taxon>
        <taxon>fabids</taxon>
        <taxon>Rosales</taxon>
        <taxon>Rosaceae</taxon>
        <taxon>Amygdaloideae</taxon>
        <taxon>Maleae</taxon>
        <taxon>Malus</taxon>
    </lineage>
</organism>
<dbReference type="PANTHER" id="PTHR27008">
    <property type="entry name" value="OS04G0122200 PROTEIN"/>
    <property type="match status" value="1"/>
</dbReference>
<dbReference type="InterPro" id="IPR032675">
    <property type="entry name" value="LRR_dom_sf"/>
</dbReference>
<dbReference type="SUPFAM" id="SSF52058">
    <property type="entry name" value="L domain-like"/>
    <property type="match status" value="1"/>
</dbReference>
<keyword evidence="4" id="KW-0433">Leucine-rich repeat</keyword>
<evidence type="ECO:0000256" key="13">
    <source>
        <dbReference type="ARBA" id="ARBA00047899"/>
    </source>
</evidence>
<comment type="catalytic activity">
    <reaction evidence="14">
        <text>L-seryl-[protein] + ATP = O-phospho-L-seryl-[protein] + ADP + H(+)</text>
        <dbReference type="Rhea" id="RHEA:17989"/>
        <dbReference type="Rhea" id="RHEA-COMP:9863"/>
        <dbReference type="Rhea" id="RHEA-COMP:11604"/>
        <dbReference type="ChEBI" id="CHEBI:15378"/>
        <dbReference type="ChEBI" id="CHEBI:29999"/>
        <dbReference type="ChEBI" id="CHEBI:30616"/>
        <dbReference type="ChEBI" id="CHEBI:83421"/>
        <dbReference type="ChEBI" id="CHEBI:456216"/>
        <dbReference type="EC" id="2.7.11.1"/>
    </reaction>
</comment>
<dbReference type="EMBL" id="RDQH01000334">
    <property type="protein sequence ID" value="RXH91628.1"/>
    <property type="molecule type" value="Genomic_DNA"/>
</dbReference>
<keyword evidence="7" id="KW-0677">Repeat</keyword>
<keyword evidence="12" id="KW-0472">Membrane</keyword>
<evidence type="ECO:0000259" key="15">
    <source>
        <dbReference type="PROSITE" id="PS50011"/>
    </source>
</evidence>
<dbReference type="EC" id="2.7.11.1" evidence="2"/>
<keyword evidence="17" id="KW-1185">Reference proteome</keyword>
<evidence type="ECO:0000256" key="7">
    <source>
        <dbReference type="ARBA" id="ARBA00022737"/>
    </source>
</evidence>